<keyword evidence="2" id="KW-1185">Reference proteome</keyword>
<evidence type="ECO:0008006" key="3">
    <source>
        <dbReference type="Google" id="ProtNLM"/>
    </source>
</evidence>
<sequence>MLTSGVQDLDKQFDILQKVRGFDQFTEDNDPYGEHDFGAFDFEGSRIFWKFDYYDRNTEWGSPDPSDPEQTTRVLTIFLAEEY</sequence>
<gene>
    <name evidence="1" type="ORF">DSW25_04835</name>
</gene>
<dbReference type="EMBL" id="JAMC01000014">
    <property type="protein sequence ID" value="KEJ87808.1"/>
    <property type="molecule type" value="Genomic_DNA"/>
</dbReference>
<protein>
    <recommendedName>
        <fullName evidence="3">DUF3768 domain-containing protein</fullName>
    </recommendedName>
</protein>
<dbReference type="eggNOG" id="ENOG5032YTM">
    <property type="taxonomic scope" value="Bacteria"/>
</dbReference>
<dbReference type="Proteomes" id="UP000027734">
    <property type="component" value="Unassembled WGS sequence"/>
</dbReference>
<accession>A0A073IBV0</accession>
<dbReference type="InterPro" id="IPR022243">
    <property type="entry name" value="DUF3768"/>
</dbReference>
<proteinExistence type="predicted"/>
<organism evidence="1 2">
    <name type="scientific">Sulfitobacter donghicola DSW-25 = KCTC 12864 = JCM 14565</name>
    <dbReference type="NCBI Taxonomy" id="1300350"/>
    <lineage>
        <taxon>Bacteria</taxon>
        <taxon>Pseudomonadati</taxon>
        <taxon>Pseudomonadota</taxon>
        <taxon>Alphaproteobacteria</taxon>
        <taxon>Rhodobacterales</taxon>
        <taxon>Roseobacteraceae</taxon>
        <taxon>Sulfitobacter</taxon>
    </lineage>
</organism>
<evidence type="ECO:0000313" key="2">
    <source>
        <dbReference type="Proteomes" id="UP000027734"/>
    </source>
</evidence>
<dbReference type="AlphaFoldDB" id="A0A073IBV0"/>
<name>A0A073IBV0_9RHOB</name>
<evidence type="ECO:0000313" key="1">
    <source>
        <dbReference type="EMBL" id="KEJ87808.1"/>
    </source>
</evidence>
<comment type="caution">
    <text evidence="1">The sequence shown here is derived from an EMBL/GenBank/DDBJ whole genome shotgun (WGS) entry which is preliminary data.</text>
</comment>
<dbReference type="RefSeq" id="WP_037952665.1">
    <property type="nucleotide sequence ID" value="NZ_JAMC01000014.1"/>
</dbReference>
<dbReference type="STRING" id="1300350.Z948_81"/>
<dbReference type="Pfam" id="PF12599">
    <property type="entry name" value="DUF3768"/>
    <property type="match status" value="1"/>
</dbReference>
<reference evidence="1 2" key="1">
    <citation type="submission" date="2014-01" db="EMBL/GenBank/DDBJ databases">
        <title>Sulfitobacter donghicola JCM 14565 Genome Sequencing.</title>
        <authorList>
            <person name="Lai Q."/>
            <person name="Hong Z."/>
        </authorList>
    </citation>
    <scope>NUCLEOTIDE SEQUENCE [LARGE SCALE GENOMIC DNA]</scope>
    <source>
        <strain evidence="1 2">JCM 14565</strain>
    </source>
</reference>